<dbReference type="InterPro" id="IPR003593">
    <property type="entry name" value="AAA+_ATPase"/>
</dbReference>
<dbReference type="InterPro" id="IPR027417">
    <property type="entry name" value="P-loop_NTPase"/>
</dbReference>
<dbReference type="Gene3D" id="1.10.10.60">
    <property type="entry name" value="Homeodomain-like"/>
    <property type="match status" value="1"/>
</dbReference>
<protein>
    <submittedName>
        <fullName evidence="9">DNA-binding NtrC family response regulator</fullName>
    </submittedName>
</protein>
<organism evidence="9 10">
    <name type="scientific">Natronocella acetinitrilica</name>
    <dbReference type="NCBI Taxonomy" id="414046"/>
    <lineage>
        <taxon>Bacteria</taxon>
        <taxon>Pseudomonadati</taxon>
        <taxon>Pseudomonadota</taxon>
        <taxon>Gammaproteobacteria</taxon>
        <taxon>Chromatiales</taxon>
        <taxon>Ectothiorhodospiraceae</taxon>
        <taxon>Natronocella</taxon>
    </lineage>
</organism>
<dbReference type="InterPro" id="IPR025943">
    <property type="entry name" value="Sigma_54_int_dom_ATP-bd_2"/>
</dbReference>
<feature type="modified residue" description="4-aspartylphosphate" evidence="6">
    <location>
        <position position="51"/>
    </location>
</feature>
<dbReference type="SMART" id="SM00448">
    <property type="entry name" value="REC"/>
    <property type="match status" value="1"/>
</dbReference>
<keyword evidence="1" id="KW-0547">Nucleotide-binding</keyword>
<evidence type="ECO:0000313" key="9">
    <source>
        <dbReference type="EMBL" id="MCP1676702.1"/>
    </source>
</evidence>
<dbReference type="InterPro" id="IPR025944">
    <property type="entry name" value="Sigma_54_int_dom_CS"/>
</dbReference>
<dbReference type="SUPFAM" id="SSF52540">
    <property type="entry name" value="P-loop containing nucleoside triphosphate hydrolases"/>
    <property type="match status" value="1"/>
</dbReference>
<dbReference type="Gene3D" id="1.10.8.60">
    <property type="match status" value="1"/>
</dbReference>
<dbReference type="InterPro" id="IPR011006">
    <property type="entry name" value="CheY-like_superfamily"/>
</dbReference>
<dbReference type="InterPro" id="IPR002197">
    <property type="entry name" value="HTH_Fis"/>
</dbReference>
<dbReference type="PROSITE" id="PS00676">
    <property type="entry name" value="SIGMA54_INTERACT_2"/>
    <property type="match status" value="1"/>
</dbReference>
<dbReference type="InterPro" id="IPR009057">
    <property type="entry name" value="Homeodomain-like_sf"/>
</dbReference>
<dbReference type="EMBL" id="JALJXV010000010">
    <property type="protein sequence ID" value="MCP1676702.1"/>
    <property type="molecule type" value="Genomic_DNA"/>
</dbReference>
<evidence type="ECO:0000256" key="4">
    <source>
        <dbReference type="ARBA" id="ARBA00023125"/>
    </source>
</evidence>
<dbReference type="Proteomes" id="UP001205843">
    <property type="component" value="Unassembled WGS sequence"/>
</dbReference>
<reference evidence="9" key="1">
    <citation type="submission" date="2022-03" db="EMBL/GenBank/DDBJ databases">
        <title>Genomic Encyclopedia of Type Strains, Phase III (KMG-III): the genomes of soil and plant-associated and newly described type strains.</title>
        <authorList>
            <person name="Whitman W."/>
        </authorList>
    </citation>
    <scope>NUCLEOTIDE SEQUENCE</scope>
    <source>
        <strain evidence="9">ANL 6-2</strain>
    </source>
</reference>
<evidence type="ECO:0000256" key="2">
    <source>
        <dbReference type="ARBA" id="ARBA00022840"/>
    </source>
</evidence>
<proteinExistence type="predicted"/>
<keyword evidence="3" id="KW-0805">Transcription regulation</keyword>
<comment type="caution">
    <text evidence="9">The sequence shown here is derived from an EMBL/GenBank/DDBJ whole genome shotgun (WGS) entry which is preliminary data.</text>
</comment>
<dbReference type="AlphaFoldDB" id="A0AAE3KHU2"/>
<evidence type="ECO:0000259" key="8">
    <source>
        <dbReference type="PROSITE" id="PS50110"/>
    </source>
</evidence>
<evidence type="ECO:0000256" key="5">
    <source>
        <dbReference type="ARBA" id="ARBA00023163"/>
    </source>
</evidence>
<keyword evidence="2" id="KW-0067">ATP-binding</keyword>
<dbReference type="Pfam" id="PF25601">
    <property type="entry name" value="AAA_lid_14"/>
    <property type="match status" value="1"/>
</dbReference>
<dbReference type="InterPro" id="IPR058031">
    <property type="entry name" value="AAA_lid_NorR"/>
</dbReference>
<dbReference type="GO" id="GO:0000160">
    <property type="term" value="P:phosphorelay signal transduction system"/>
    <property type="evidence" value="ECO:0007669"/>
    <property type="project" value="InterPro"/>
</dbReference>
<evidence type="ECO:0000256" key="6">
    <source>
        <dbReference type="PROSITE-ProRule" id="PRU00169"/>
    </source>
</evidence>
<dbReference type="Gene3D" id="3.40.50.2300">
    <property type="match status" value="1"/>
</dbReference>
<evidence type="ECO:0000313" key="10">
    <source>
        <dbReference type="Proteomes" id="UP001205843"/>
    </source>
</evidence>
<gene>
    <name evidence="9" type="ORF">J2T57_003873</name>
</gene>
<dbReference type="PROSITE" id="PS50110">
    <property type="entry name" value="RESPONSE_REGULATORY"/>
    <property type="match status" value="1"/>
</dbReference>
<dbReference type="Gene3D" id="3.40.50.300">
    <property type="entry name" value="P-loop containing nucleotide triphosphate hydrolases"/>
    <property type="match status" value="1"/>
</dbReference>
<dbReference type="CDD" id="cd00009">
    <property type="entry name" value="AAA"/>
    <property type="match status" value="1"/>
</dbReference>
<dbReference type="GO" id="GO:0006355">
    <property type="term" value="P:regulation of DNA-templated transcription"/>
    <property type="evidence" value="ECO:0007669"/>
    <property type="project" value="InterPro"/>
</dbReference>
<feature type="domain" description="Sigma-54 factor interaction" evidence="7">
    <location>
        <begin position="134"/>
        <end position="361"/>
    </location>
</feature>
<evidence type="ECO:0000259" key="7">
    <source>
        <dbReference type="PROSITE" id="PS50045"/>
    </source>
</evidence>
<dbReference type="InterPro" id="IPR002078">
    <property type="entry name" value="Sigma_54_int"/>
</dbReference>
<keyword evidence="4 9" id="KW-0238">DNA-binding</keyword>
<accession>A0AAE3KHU2</accession>
<evidence type="ECO:0000256" key="3">
    <source>
        <dbReference type="ARBA" id="ARBA00023015"/>
    </source>
</evidence>
<keyword evidence="5" id="KW-0804">Transcription</keyword>
<name>A0AAE3KHU2_9GAMM</name>
<dbReference type="InterPro" id="IPR001789">
    <property type="entry name" value="Sig_transdc_resp-reg_receiver"/>
</dbReference>
<dbReference type="SUPFAM" id="SSF52172">
    <property type="entry name" value="CheY-like"/>
    <property type="match status" value="1"/>
</dbReference>
<dbReference type="Pfam" id="PF00072">
    <property type="entry name" value="Response_reg"/>
    <property type="match status" value="1"/>
</dbReference>
<dbReference type="PROSITE" id="PS00688">
    <property type="entry name" value="SIGMA54_INTERACT_3"/>
    <property type="match status" value="1"/>
</dbReference>
<dbReference type="FunFam" id="3.40.50.300:FF:000006">
    <property type="entry name" value="DNA-binding transcriptional regulator NtrC"/>
    <property type="match status" value="1"/>
</dbReference>
<keyword evidence="6" id="KW-0597">Phosphoprotein</keyword>
<feature type="domain" description="Response regulatory" evidence="8">
    <location>
        <begin position="2"/>
        <end position="118"/>
    </location>
</feature>
<dbReference type="SMART" id="SM00382">
    <property type="entry name" value="AAA"/>
    <property type="match status" value="1"/>
</dbReference>
<dbReference type="PANTHER" id="PTHR32071">
    <property type="entry name" value="TRANSCRIPTIONAL REGULATORY PROTEIN"/>
    <property type="match status" value="1"/>
</dbReference>
<dbReference type="Pfam" id="PF02954">
    <property type="entry name" value="HTH_8"/>
    <property type="match status" value="1"/>
</dbReference>
<dbReference type="GO" id="GO:0005524">
    <property type="term" value="F:ATP binding"/>
    <property type="evidence" value="ECO:0007669"/>
    <property type="project" value="UniProtKB-KW"/>
</dbReference>
<evidence type="ECO:0000256" key="1">
    <source>
        <dbReference type="ARBA" id="ARBA00022741"/>
    </source>
</evidence>
<dbReference type="PRINTS" id="PR01590">
    <property type="entry name" value="HTHFIS"/>
</dbReference>
<dbReference type="Pfam" id="PF00158">
    <property type="entry name" value="Sigma54_activat"/>
    <property type="match status" value="1"/>
</dbReference>
<sequence length="442" mass="48808">MKLCLLEDDAIMGESLRDRFEMEGYGVDWFRRAGDAERALAAGGYQVFISDIRLPDETGDNLFRRLQRALGTSLPPVIFITGYGSIETAVTLLKAGAADYVVKPFDLDELVRKVRELAQPDDRDPAALADDSPRLGVAPAMRRVEAQLRRLAVAGASVLIVGESGVGKEYAARYFHEHGAGAARPFVAVNCGALTESLLEAELFGHERGAFTGAQRMKRGVFEQAAGGTLFLDEIGDMPLPMQVRLLRAIQERQITRVGGETPIDISLTLVSATHRDLRALVAAGEFREDLYYRVNTVQVRLPPLRERPEDILWFARRFLDELAAGSPPRGLSRKAEQALLRQPWPGNLRELRHCLERAILLADVEILDAGDLFDAEVVETGEAISEGLSDYLQHCERDHIRRALARHAGRITSTAESLGISRKNLWEKMRKLGISADGSSG</sequence>
<dbReference type="PANTHER" id="PTHR32071:SF57">
    <property type="entry name" value="C4-DICARBOXYLATE TRANSPORT TRANSCRIPTIONAL REGULATORY PROTEIN DCTD"/>
    <property type="match status" value="1"/>
</dbReference>
<dbReference type="PROSITE" id="PS50045">
    <property type="entry name" value="SIGMA54_INTERACT_4"/>
    <property type="match status" value="1"/>
</dbReference>
<dbReference type="GO" id="GO:0043565">
    <property type="term" value="F:sequence-specific DNA binding"/>
    <property type="evidence" value="ECO:0007669"/>
    <property type="project" value="InterPro"/>
</dbReference>
<dbReference type="SUPFAM" id="SSF46689">
    <property type="entry name" value="Homeodomain-like"/>
    <property type="match status" value="1"/>
</dbReference>
<keyword evidence="10" id="KW-1185">Reference proteome</keyword>